<protein>
    <submittedName>
        <fullName evidence="2">Uncharacterized protein</fullName>
    </submittedName>
</protein>
<dbReference type="AlphaFoldDB" id="A0A3P7MG07"/>
<name>A0A3P7MG07_CYLGO</name>
<dbReference type="Proteomes" id="UP000271889">
    <property type="component" value="Unassembled WGS sequence"/>
</dbReference>
<dbReference type="OrthoDB" id="5860674at2759"/>
<proteinExistence type="predicted"/>
<evidence type="ECO:0000256" key="1">
    <source>
        <dbReference type="SAM" id="MobiDB-lite"/>
    </source>
</evidence>
<evidence type="ECO:0000313" key="2">
    <source>
        <dbReference type="EMBL" id="VDN28405.1"/>
    </source>
</evidence>
<evidence type="ECO:0000313" key="3">
    <source>
        <dbReference type="Proteomes" id="UP000271889"/>
    </source>
</evidence>
<gene>
    <name evidence="2" type="ORF">CGOC_LOCUS10948</name>
</gene>
<organism evidence="2 3">
    <name type="scientific">Cylicostephanus goldi</name>
    <name type="common">Nematode worm</name>
    <dbReference type="NCBI Taxonomy" id="71465"/>
    <lineage>
        <taxon>Eukaryota</taxon>
        <taxon>Metazoa</taxon>
        <taxon>Ecdysozoa</taxon>
        <taxon>Nematoda</taxon>
        <taxon>Chromadorea</taxon>
        <taxon>Rhabditida</taxon>
        <taxon>Rhabditina</taxon>
        <taxon>Rhabditomorpha</taxon>
        <taxon>Strongyloidea</taxon>
        <taxon>Strongylidae</taxon>
        <taxon>Cylicostephanus</taxon>
    </lineage>
</organism>
<feature type="region of interest" description="Disordered" evidence="1">
    <location>
        <begin position="326"/>
        <end position="348"/>
    </location>
</feature>
<accession>A0A3P7MG07</accession>
<sequence>PPTPITDRTPGVLYSDQLPIEAETEVRPGNTLNRPEFDFEEDVEVPERPAASLYECTHNGSLDMYKAAQLILKQRKEGSFNQNVYDEFVRSEVASRIQYFRNDGLFNLSDTTLEMRLVGISSFMMGEIQCAKLDRYMRLVEVSERKDGPQSKPLMSVKNFTRQWNMDGPEPFVKVALQDMVSDYHPKECSTPFQIFAGLYRFLFMKITNPPQKIQDYAVRLNGRNGRNDLLLGLPMQIETLLLDFGEDYIGYGHNELKSGVVVNPTQSKYFMSLGTTNEERERALKLRTDERVLYRKELFKGLQLALRDVRSYVWDNRKKQWMPNHRKSKRTRLYEGDENEDPQRQSR</sequence>
<dbReference type="EMBL" id="UYRV01113699">
    <property type="protein sequence ID" value="VDN28405.1"/>
    <property type="molecule type" value="Genomic_DNA"/>
</dbReference>
<reference evidence="2 3" key="1">
    <citation type="submission" date="2018-11" db="EMBL/GenBank/DDBJ databases">
        <authorList>
            <consortium name="Pathogen Informatics"/>
        </authorList>
    </citation>
    <scope>NUCLEOTIDE SEQUENCE [LARGE SCALE GENOMIC DNA]</scope>
</reference>
<keyword evidence="3" id="KW-1185">Reference proteome</keyword>
<feature type="non-terminal residue" evidence="2">
    <location>
        <position position="1"/>
    </location>
</feature>